<dbReference type="EMBL" id="QJSL01000081">
    <property type="protein sequence ID" value="RXW25946.1"/>
    <property type="molecule type" value="Genomic_DNA"/>
</dbReference>
<gene>
    <name evidence="2" type="ORF">DM877_27065</name>
</gene>
<dbReference type="Proteomes" id="UP000290875">
    <property type="component" value="Unassembled WGS sequence"/>
</dbReference>
<reference evidence="2 3" key="1">
    <citation type="submission" date="2018-06" db="EMBL/GenBank/DDBJ databases">
        <title>Carbapenemase-producing Enterobacteriaceae present in wastewater treatment plant effluent and nearby surface waters in the US.</title>
        <authorList>
            <person name="Mathys D.A."/>
            <person name="Mollenkopf D.F."/>
            <person name="Feicht S.M."/>
            <person name="Adams R.J."/>
            <person name="Albers A.L."/>
            <person name="Grooters S.V."/>
            <person name="Stuever D.M."/>
            <person name="Daniels J.B."/>
            <person name="Wittum T.E."/>
        </authorList>
    </citation>
    <scope>NUCLEOTIDE SEQUENCE [LARGE SCALE GENOMIC DNA]</scope>
    <source>
        <strain evidence="2 3">GEO_4_Eff_A</strain>
    </source>
</reference>
<evidence type="ECO:0000256" key="1">
    <source>
        <dbReference type="SAM" id="MobiDB-lite"/>
    </source>
</evidence>
<accession>A0A4Q2E1F8</accession>
<dbReference type="AlphaFoldDB" id="A0A4Q2E1F8"/>
<proteinExistence type="predicted"/>
<name>A0A4Q2E1F8_ENTCL</name>
<sequence>MVPETALRPQKRAEGVPGGAGKGCYGKYSYFVRTKEIGEIHSAAPIYEEILKYEKLDSS</sequence>
<evidence type="ECO:0000313" key="3">
    <source>
        <dbReference type="Proteomes" id="UP000290875"/>
    </source>
</evidence>
<protein>
    <submittedName>
        <fullName evidence="2">Uncharacterized protein</fullName>
    </submittedName>
</protein>
<comment type="caution">
    <text evidence="2">The sequence shown here is derived from an EMBL/GenBank/DDBJ whole genome shotgun (WGS) entry which is preliminary data.</text>
</comment>
<feature type="region of interest" description="Disordered" evidence="1">
    <location>
        <begin position="1"/>
        <end position="22"/>
    </location>
</feature>
<organism evidence="2 3">
    <name type="scientific">Enterobacter cloacae</name>
    <dbReference type="NCBI Taxonomy" id="550"/>
    <lineage>
        <taxon>Bacteria</taxon>
        <taxon>Pseudomonadati</taxon>
        <taxon>Pseudomonadota</taxon>
        <taxon>Gammaproteobacteria</taxon>
        <taxon>Enterobacterales</taxon>
        <taxon>Enterobacteriaceae</taxon>
        <taxon>Enterobacter</taxon>
        <taxon>Enterobacter cloacae complex</taxon>
    </lineage>
</organism>
<evidence type="ECO:0000313" key="2">
    <source>
        <dbReference type="EMBL" id="RXW25946.1"/>
    </source>
</evidence>